<dbReference type="PANTHER" id="PTHR11935">
    <property type="entry name" value="BETA LACTAMASE DOMAIN"/>
    <property type="match status" value="1"/>
</dbReference>
<name>A0A2K3DNQ5_CHLRE</name>
<dbReference type="GO" id="GO:0016787">
    <property type="term" value="F:hydrolase activity"/>
    <property type="evidence" value="ECO:0007669"/>
    <property type="project" value="UniProtKB-KW"/>
</dbReference>
<sequence length="396" mass="39528">MAAPPPLQKAQDRLALHEIIRVGMGRQEDLRLLQNVAMQAACLPPASLAQLMREAALREEWRGQREAALLHSLGPQSLAGLLGLGSGPGGSADGRMLADQVAALTEEVAAGGLGAAAAVAAAAAAAAAAAVSAGTDGSVQRRGAGTATGAGSGAAGAGWAGAGGGGRGGGGGGRDVDPSSGFRHLWRLQALLMQGLRAHAAEEGGGAGALEPLAASVGEGQRFFLDCLTEAAEVAGLTLADVAAGVALGGLVGSGLGLGPGPGGSGGGGSLADTLFALGCGRLFEGSPQQMWASLSQLTPLPDDTLVYCAYEYTQSNARFAVTVDPANSALAERKAAIDAARARGEPTVHSRLGDEKATNPFLRPHDPAIRQQLGFDAAAPDWQVFGAIRAAKDRF</sequence>
<reference evidence="5 6" key="1">
    <citation type="journal article" date="2007" name="Science">
        <title>The Chlamydomonas genome reveals the evolution of key animal and plant functions.</title>
        <authorList>
            <person name="Merchant S.S."/>
            <person name="Prochnik S.E."/>
            <person name="Vallon O."/>
            <person name="Harris E.H."/>
            <person name="Karpowicz S.J."/>
            <person name="Witman G.B."/>
            <person name="Terry A."/>
            <person name="Salamov A."/>
            <person name="Fritz-Laylin L.K."/>
            <person name="Marechal-Drouard L."/>
            <person name="Marshall W.F."/>
            <person name="Qu L.H."/>
            <person name="Nelson D.R."/>
            <person name="Sanderfoot A.A."/>
            <person name="Spalding M.H."/>
            <person name="Kapitonov V.V."/>
            <person name="Ren Q."/>
            <person name="Ferris P."/>
            <person name="Lindquist E."/>
            <person name="Shapiro H."/>
            <person name="Lucas S.M."/>
            <person name="Grimwood J."/>
            <person name="Schmutz J."/>
            <person name="Cardol P."/>
            <person name="Cerutti H."/>
            <person name="Chanfreau G."/>
            <person name="Chen C.L."/>
            <person name="Cognat V."/>
            <person name="Croft M.T."/>
            <person name="Dent R."/>
            <person name="Dutcher S."/>
            <person name="Fernandez E."/>
            <person name="Fukuzawa H."/>
            <person name="Gonzalez-Ballester D."/>
            <person name="Gonzalez-Halphen D."/>
            <person name="Hallmann A."/>
            <person name="Hanikenne M."/>
            <person name="Hippler M."/>
            <person name="Inwood W."/>
            <person name="Jabbari K."/>
            <person name="Kalanon M."/>
            <person name="Kuras R."/>
            <person name="Lefebvre P.A."/>
            <person name="Lemaire S.D."/>
            <person name="Lobanov A.V."/>
            <person name="Lohr M."/>
            <person name="Manuell A."/>
            <person name="Meier I."/>
            <person name="Mets L."/>
            <person name="Mittag M."/>
            <person name="Mittelmeier T."/>
            <person name="Moroney J.V."/>
            <person name="Moseley J."/>
            <person name="Napoli C."/>
            <person name="Nedelcu A.M."/>
            <person name="Niyogi K."/>
            <person name="Novoselov S.V."/>
            <person name="Paulsen I.T."/>
            <person name="Pazour G."/>
            <person name="Purton S."/>
            <person name="Ral J.P."/>
            <person name="Riano-Pachon D.M."/>
            <person name="Riekhof W."/>
            <person name="Rymarquis L."/>
            <person name="Schroda M."/>
            <person name="Stern D."/>
            <person name="Umen J."/>
            <person name="Willows R."/>
            <person name="Wilson N."/>
            <person name="Zimmer S.L."/>
            <person name="Allmer J."/>
            <person name="Balk J."/>
            <person name="Bisova K."/>
            <person name="Chen C.J."/>
            <person name="Elias M."/>
            <person name="Gendler K."/>
            <person name="Hauser C."/>
            <person name="Lamb M.R."/>
            <person name="Ledford H."/>
            <person name="Long J.C."/>
            <person name="Minagawa J."/>
            <person name="Page M.D."/>
            <person name="Pan J."/>
            <person name="Pootakham W."/>
            <person name="Roje S."/>
            <person name="Rose A."/>
            <person name="Stahlberg E."/>
            <person name="Terauchi A.M."/>
            <person name="Yang P."/>
            <person name="Ball S."/>
            <person name="Bowler C."/>
            <person name="Dieckmann C.L."/>
            <person name="Gladyshev V.N."/>
            <person name="Green P."/>
            <person name="Jorgensen R."/>
            <person name="Mayfield S."/>
            <person name="Mueller-Roeber B."/>
            <person name="Rajamani S."/>
            <person name="Sayre R.T."/>
            <person name="Brokstein P."/>
            <person name="Dubchak I."/>
            <person name="Goodstein D."/>
            <person name="Hornick L."/>
            <person name="Huang Y.W."/>
            <person name="Jhaveri J."/>
            <person name="Luo Y."/>
            <person name="Martinez D."/>
            <person name="Ngau W.C."/>
            <person name="Otillar B."/>
            <person name="Poliakov A."/>
            <person name="Porter A."/>
            <person name="Szajkowski L."/>
            <person name="Werner G."/>
            <person name="Zhou K."/>
            <person name="Grigoriev I.V."/>
            <person name="Rokhsar D.S."/>
            <person name="Grossman A.R."/>
        </authorList>
    </citation>
    <scope>NUCLEOTIDE SEQUENCE [LARGE SCALE GENOMIC DNA]</scope>
    <source>
        <strain evidence="6">CC-503</strain>
    </source>
</reference>
<evidence type="ECO:0000259" key="4">
    <source>
        <dbReference type="Pfam" id="PF16123"/>
    </source>
</evidence>
<gene>
    <name evidence="5" type="ORF">CHLRE_06g276450v5</name>
</gene>
<dbReference type="Gramene" id="PNW82158">
    <property type="protein sequence ID" value="PNW82158"/>
    <property type="gene ID" value="CHLRE_06g276450v5"/>
</dbReference>
<dbReference type="Proteomes" id="UP000006906">
    <property type="component" value="Chromosome 6"/>
</dbReference>
<keyword evidence="2" id="KW-0378">Hydrolase</keyword>
<evidence type="ECO:0000256" key="1">
    <source>
        <dbReference type="ARBA" id="ARBA00022723"/>
    </source>
</evidence>
<evidence type="ECO:0000313" key="6">
    <source>
        <dbReference type="Proteomes" id="UP000006906"/>
    </source>
</evidence>
<dbReference type="OrthoDB" id="515692at2759"/>
<dbReference type="EMBL" id="CM008967">
    <property type="protein sequence ID" value="PNW82158.1"/>
    <property type="molecule type" value="Genomic_DNA"/>
</dbReference>
<proteinExistence type="predicted"/>
<dbReference type="Gene3D" id="3.60.15.10">
    <property type="entry name" value="Ribonuclease Z/Hydroxyacylglutathione hydrolase-like"/>
    <property type="match status" value="1"/>
</dbReference>
<dbReference type="RefSeq" id="XP_001696167.2">
    <property type="nucleotide sequence ID" value="XM_001696115.3"/>
</dbReference>
<keyword evidence="3" id="KW-0862">Zinc</keyword>
<dbReference type="ExpressionAtlas" id="A0A2K3DNQ5">
    <property type="expression patterns" value="differential"/>
</dbReference>
<dbReference type="InterPro" id="IPR036866">
    <property type="entry name" value="RibonucZ/Hydroxyglut_hydro"/>
</dbReference>
<protein>
    <recommendedName>
        <fullName evidence="4">Hydroxyacylglutathione hydrolase C-terminal domain-containing protein</fullName>
    </recommendedName>
</protein>
<keyword evidence="1" id="KW-0479">Metal-binding</keyword>
<organism evidence="5 6">
    <name type="scientific">Chlamydomonas reinhardtii</name>
    <name type="common">Chlamydomonas smithii</name>
    <dbReference type="NCBI Taxonomy" id="3055"/>
    <lineage>
        <taxon>Eukaryota</taxon>
        <taxon>Viridiplantae</taxon>
        <taxon>Chlorophyta</taxon>
        <taxon>core chlorophytes</taxon>
        <taxon>Chlorophyceae</taxon>
        <taxon>CS clade</taxon>
        <taxon>Chlamydomonadales</taxon>
        <taxon>Chlamydomonadaceae</taxon>
        <taxon>Chlamydomonas</taxon>
    </lineage>
</organism>
<dbReference type="Pfam" id="PF16123">
    <property type="entry name" value="HAGH_C"/>
    <property type="match status" value="1"/>
</dbReference>
<dbReference type="KEGG" id="cre:CHLRE_06g276450v5"/>
<dbReference type="GO" id="GO:0046872">
    <property type="term" value="F:metal ion binding"/>
    <property type="evidence" value="ECO:0007669"/>
    <property type="project" value="UniProtKB-KW"/>
</dbReference>
<dbReference type="PANTHER" id="PTHR11935:SF7">
    <property type="entry name" value="HYDROXYACYLGLUTATHIONE HYDROLASE 2, CHLOROPLASTIC-RELATED"/>
    <property type="match status" value="1"/>
</dbReference>
<dbReference type="AlphaFoldDB" id="A0A2K3DNQ5"/>
<evidence type="ECO:0000313" key="5">
    <source>
        <dbReference type="EMBL" id="PNW82158.1"/>
    </source>
</evidence>
<evidence type="ECO:0000256" key="2">
    <source>
        <dbReference type="ARBA" id="ARBA00022801"/>
    </source>
</evidence>
<keyword evidence="6" id="KW-1185">Reference proteome</keyword>
<dbReference type="InterPro" id="IPR032282">
    <property type="entry name" value="HAGH_C"/>
</dbReference>
<feature type="domain" description="Hydroxyacylglutathione hydrolase C-terminal" evidence="4">
    <location>
        <begin position="312"/>
        <end position="396"/>
    </location>
</feature>
<dbReference type="GeneID" id="5721736"/>
<evidence type="ECO:0000256" key="3">
    <source>
        <dbReference type="ARBA" id="ARBA00022833"/>
    </source>
</evidence>
<dbReference type="SUPFAM" id="SSF56281">
    <property type="entry name" value="Metallo-hydrolase/oxidoreductase"/>
    <property type="match status" value="1"/>
</dbReference>
<accession>A0A2K3DNQ5</accession>